<accession>U5ENK7</accession>
<evidence type="ECO:0000256" key="4">
    <source>
        <dbReference type="ARBA" id="ARBA00022741"/>
    </source>
</evidence>
<dbReference type="PROSITE" id="PS00107">
    <property type="entry name" value="PROTEIN_KINASE_ATP"/>
    <property type="match status" value="1"/>
</dbReference>
<keyword evidence="6 7" id="KW-0067">ATP-binding</keyword>
<dbReference type="SMART" id="SM00220">
    <property type="entry name" value="S_TKc"/>
    <property type="match status" value="1"/>
</dbReference>
<evidence type="ECO:0000256" key="7">
    <source>
        <dbReference type="PROSITE-ProRule" id="PRU10141"/>
    </source>
</evidence>
<dbReference type="FunFam" id="1.10.510.10:FF:000021">
    <property type="entry name" value="Serine/threonine protein kinase"/>
    <property type="match status" value="1"/>
</dbReference>
<evidence type="ECO:0000313" key="10">
    <source>
        <dbReference type="EMBL" id="GAD86639.1"/>
    </source>
</evidence>
<dbReference type="InterPro" id="IPR011009">
    <property type="entry name" value="Kinase-like_dom_sf"/>
</dbReference>
<evidence type="ECO:0000256" key="8">
    <source>
        <dbReference type="SAM" id="MobiDB-lite"/>
    </source>
</evidence>
<dbReference type="Pfam" id="PF00069">
    <property type="entry name" value="Pkinase"/>
    <property type="match status" value="1"/>
</dbReference>
<feature type="compositionally biased region" description="Polar residues" evidence="8">
    <location>
        <begin position="571"/>
        <end position="583"/>
    </location>
</feature>
<evidence type="ECO:0000256" key="6">
    <source>
        <dbReference type="ARBA" id="ARBA00022840"/>
    </source>
</evidence>
<name>U5ENK7_NOCAS</name>
<dbReference type="Gene3D" id="1.10.510.10">
    <property type="entry name" value="Transferase(Phosphotransferase) domain 1"/>
    <property type="match status" value="1"/>
</dbReference>
<dbReference type="AlphaFoldDB" id="U5ENK7"/>
<reference evidence="10 11" key="1">
    <citation type="journal article" date="2014" name="BMC Genomics">
        <title>Genome based analysis of type-I polyketide synthase and nonribosomal peptide synthetase gene clusters in seven strains of five representative Nocardia species.</title>
        <authorList>
            <person name="Komaki H."/>
            <person name="Ichikawa N."/>
            <person name="Hosoyama A."/>
            <person name="Takahashi-Nakaguchi A."/>
            <person name="Matsuzawa T."/>
            <person name="Suzuki K."/>
            <person name="Fujita N."/>
            <person name="Gonoi T."/>
        </authorList>
    </citation>
    <scope>NUCLEOTIDE SEQUENCE [LARGE SCALE GENOMIC DNA]</scope>
    <source>
        <strain evidence="10 11">NBRC 15531</strain>
    </source>
</reference>
<dbReference type="InterPro" id="IPR000719">
    <property type="entry name" value="Prot_kinase_dom"/>
</dbReference>
<evidence type="ECO:0000256" key="2">
    <source>
        <dbReference type="ARBA" id="ARBA00022527"/>
    </source>
</evidence>
<organism evidence="10 11">
    <name type="scientific">Nocardia asteroides NBRC 15531</name>
    <dbReference type="NCBI Taxonomy" id="1110697"/>
    <lineage>
        <taxon>Bacteria</taxon>
        <taxon>Bacillati</taxon>
        <taxon>Actinomycetota</taxon>
        <taxon>Actinomycetes</taxon>
        <taxon>Mycobacteriales</taxon>
        <taxon>Nocardiaceae</taxon>
        <taxon>Nocardia</taxon>
    </lineage>
</organism>
<feature type="compositionally biased region" description="Basic and acidic residues" evidence="8">
    <location>
        <begin position="505"/>
        <end position="515"/>
    </location>
</feature>
<dbReference type="PROSITE" id="PS00108">
    <property type="entry name" value="PROTEIN_KINASE_ST"/>
    <property type="match status" value="1"/>
</dbReference>
<proteinExistence type="predicted"/>
<feature type="region of interest" description="Disordered" evidence="8">
    <location>
        <begin position="558"/>
        <end position="593"/>
    </location>
</feature>
<evidence type="ECO:0000259" key="9">
    <source>
        <dbReference type="PROSITE" id="PS50011"/>
    </source>
</evidence>
<dbReference type="eggNOG" id="COG0515">
    <property type="taxonomic scope" value="Bacteria"/>
</dbReference>
<protein>
    <recommendedName>
        <fullName evidence="1">non-specific serine/threonine protein kinase</fullName>
        <ecNumber evidence="1">2.7.11.1</ecNumber>
    </recommendedName>
</protein>
<evidence type="ECO:0000313" key="11">
    <source>
        <dbReference type="Proteomes" id="UP000017048"/>
    </source>
</evidence>
<evidence type="ECO:0000256" key="1">
    <source>
        <dbReference type="ARBA" id="ARBA00012513"/>
    </source>
</evidence>
<dbReference type="InterPro" id="IPR017441">
    <property type="entry name" value="Protein_kinase_ATP_BS"/>
</dbReference>
<dbReference type="InterPro" id="IPR008271">
    <property type="entry name" value="Ser/Thr_kinase_AS"/>
</dbReference>
<feature type="domain" description="Protein kinase" evidence="9">
    <location>
        <begin position="11"/>
        <end position="283"/>
    </location>
</feature>
<dbReference type="SUPFAM" id="SSF56112">
    <property type="entry name" value="Protein kinase-like (PK-like)"/>
    <property type="match status" value="1"/>
</dbReference>
<keyword evidence="3" id="KW-0808">Transferase</keyword>
<feature type="compositionally biased region" description="Polar residues" evidence="8">
    <location>
        <begin position="401"/>
        <end position="429"/>
    </location>
</feature>
<keyword evidence="11" id="KW-1185">Reference proteome</keyword>
<dbReference type="STRING" id="1824.SAMN05444423_1011603"/>
<dbReference type="PROSITE" id="PS50011">
    <property type="entry name" value="PROTEIN_KINASE_DOM"/>
    <property type="match status" value="1"/>
</dbReference>
<dbReference type="EMBL" id="BAFO02000033">
    <property type="protein sequence ID" value="GAD86639.1"/>
    <property type="molecule type" value="Genomic_DNA"/>
</dbReference>
<feature type="compositionally biased region" description="Low complexity" evidence="8">
    <location>
        <begin position="468"/>
        <end position="477"/>
    </location>
</feature>
<dbReference type="Proteomes" id="UP000017048">
    <property type="component" value="Unassembled WGS sequence"/>
</dbReference>
<dbReference type="EC" id="2.7.11.1" evidence="1"/>
<dbReference type="PANTHER" id="PTHR43289:SF6">
    <property type="entry name" value="SERINE_THREONINE-PROTEIN KINASE NEKL-3"/>
    <property type="match status" value="1"/>
</dbReference>
<dbReference type="CDD" id="cd14014">
    <property type="entry name" value="STKc_PknB_like"/>
    <property type="match status" value="1"/>
</dbReference>
<dbReference type="PANTHER" id="PTHR43289">
    <property type="entry name" value="MITOGEN-ACTIVATED PROTEIN KINASE KINASE KINASE 20-RELATED"/>
    <property type="match status" value="1"/>
</dbReference>
<feature type="region of interest" description="Disordered" evidence="8">
    <location>
        <begin position="272"/>
        <end position="515"/>
    </location>
</feature>
<evidence type="ECO:0000256" key="3">
    <source>
        <dbReference type="ARBA" id="ARBA00022679"/>
    </source>
</evidence>
<keyword evidence="4 7" id="KW-0547">Nucleotide-binding</keyword>
<keyword evidence="5" id="KW-0418">Kinase</keyword>
<dbReference type="OrthoDB" id="9762169at2"/>
<dbReference type="Gene3D" id="3.30.200.20">
    <property type="entry name" value="Phosphorylase Kinase, domain 1"/>
    <property type="match status" value="1"/>
</dbReference>
<dbReference type="GO" id="GO:0005524">
    <property type="term" value="F:ATP binding"/>
    <property type="evidence" value="ECO:0007669"/>
    <property type="project" value="UniProtKB-UniRule"/>
</dbReference>
<sequence>MLDQDDVFAGYTIERLLGRGGMGSVYLARHPRLPRRTAMKLLNRELFDDTEIRARFEREADLVAQLEHPNIVTVYDRGVENNQLWISMRYIDGSDAASLPAPVDAARAVRIVAETAAALDFAHSRGVLHRDVKPANILIEPVDGGERVYLTDFGIARLHDDNAAKLTQTGTFTATLAFASPEQLSGIALDGRADQYSLACTLYRLLTGTTPFDAANPVTVIQGHLQQDPPRASARRADLPPALDEVIARGMAKRPADRFATCAEFAAAAAAALTEPSPGHPFPATAQTRTYPRDSPYTPAPGFPLAGATGGHSSPSLPQPVPRSTGPGAQSSPEFPQVTPGAQQGSWTGAQPSSPTPGAQQASWPGAQSSSPGLPQPTPGAQQGSWPGAQSSAPGLPQPTPGAQQGSWTGAQAASPGSAQVTPGLQQAGWNGATPRFGAGQPPSPGFPQATPGAQHGWSGAHPGGSGQSSPGMPQAGWPESPQAGWASSARPGSGAPYGNARAQRPRDADGGRSKVAEDYLGRKRKSRWEASPVAWLALLVLLGLVGWMIVGTVTGPDSTGSAEVPASESAVPTTTSTAQRPYTPSTTPTTSDRTVIGANAAQLSEQFPRMLPQTSASTLVHAGSGLGGAGCFAYDRTTASRDSDDADMGDWVVMWHCFGGGNKATYEFFLYPSADQARQAVAALPANDTRAAPHSGHSYTNFVLHDSQPRSPRMVTRFDSDPARAAMLMYSRGFIADEAQMLAWWQAAPLS</sequence>
<evidence type="ECO:0000256" key="5">
    <source>
        <dbReference type="ARBA" id="ARBA00022777"/>
    </source>
</evidence>
<feature type="binding site" evidence="7">
    <location>
        <position position="40"/>
    </location>
    <ligand>
        <name>ATP</name>
        <dbReference type="ChEBI" id="CHEBI:30616"/>
    </ligand>
</feature>
<gene>
    <name evidence="10" type="ORF">NCAST_33_00140</name>
</gene>
<dbReference type="EMBL" id="AB685274">
    <property type="protein sequence ID" value="BAO98825.1"/>
    <property type="molecule type" value="Genomic_DNA"/>
</dbReference>
<keyword evidence="2" id="KW-0723">Serine/threonine-protein kinase</keyword>
<feature type="compositionally biased region" description="Polar residues" evidence="8">
    <location>
        <begin position="327"/>
        <end position="393"/>
    </location>
</feature>
<dbReference type="GO" id="GO:0004674">
    <property type="term" value="F:protein serine/threonine kinase activity"/>
    <property type="evidence" value="ECO:0007669"/>
    <property type="project" value="UniProtKB-KW"/>
</dbReference>